<keyword evidence="6" id="KW-0456">Lyase</keyword>
<dbReference type="GO" id="GO:0006635">
    <property type="term" value="P:fatty acid beta-oxidation"/>
    <property type="evidence" value="ECO:0007669"/>
    <property type="project" value="TreeGrafter"/>
</dbReference>
<evidence type="ECO:0000256" key="10">
    <source>
        <dbReference type="ARBA" id="ARBA00073436"/>
    </source>
</evidence>
<evidence type="ECO:0000256" key="2">
    <source>
        <dbReference type="ARBA" id="ARBA00005254"/>
    </source>
</evidence>
<dbReference type="InterPro" id="IPR001753">
    <property type="entry name" value="Enoyl-CoA_hydra/iso"/>
</dbReference>
<keyword evidence="4" id="KW-0276">Fatty acid metabolism</keyword>
<comment type="function">
    <text evidence="1">Could possibly oxidize fatty acids using specific components.</text>
</comment>
<accession>A0A100W015</accession>
<comment type="catalytic activity">
    <reaction evidence="8">
        <text>a 4-saturated-(3S)-3-hydroxyacyl-CoA = a (3E)-enoyl-CoA + H2O</text>
        <dbReference type="Rhea" id="RHEA:20724"/>
        <dbReference type="ChEBI" id="CHEBI:15377"/>
        <dbReference type="ChEBI" id="CHEBI:58521"/>
        <dbReference type="ChEBI" id="CHEBI:137480"/>
        <dbReference type="EC" id="4.2.1.17"/>
    </reaction>
</comment>
<evidence type="ECO:0000256" key="7">
    <source>
        <dbReference type="ARBA" id="ARBA00023709"/>
    </source>
</evidence>
<dbReference type="EC" id="4.2.1.17" evidence="3"/>
<dbReference type="Gene3D" id="3.90.226.10">
    <property type="entry name" value="2-enoyl-CoA Hydratase, Chain A, domain 1"/>
    <property type="match status" value="1"/>
</dbReference>
<reference evidence="13" key="1">
    <citation type="journal article" date="2016" name="Genome Announc.">
        <title>Draft Genome Sequences of Five Rapidly Growing Mycobacterium Species, M. thermoresistibile, M. fortuitum subsp. acetamidolyticum, M. canariasense, M. brisbanense, and M. novocastrense.</title>
        <authorList>
            <person name="Katahira K."/>
            <person name="Ogura Y."/>
            <person name="Gotoh Y."/>
            <person name="Hayashi T."/>
        </authorList>
    </citation>
    <scope>NUCLEOTIDE SEQUENCE [LARGE SCALE GENOMIC DNA]</scope>
    <source>
        <strain evidence="13">JCM15654</strain>
    </source>
</reference>
<keyword evidence="5" id="KW-0443">Lipid metabolism</keyword>
<dbReference type="PANTHER" id="PTHR11941:SF54">
    <property type="entry name" value="ENOYL-COA HYDRATASE, MITOCHONDRIAL"/>
    <property type="match status" value="1"/>
</dbReference>
<evidence type="ECO:0000256" key="9">
    <source>
        <dbReference type="ARBA" id="ARBA00039456"/>
    </source>
</evidence>
<dbReference type="PROSITE" id="PS00166">
    <property type="entry name" value="ENOYL_COA_HYDRATASE"/>
    <property type="match status" value="1"/>
</dbReference>
<keyword evidence="13" id="KW-1185">Reference proteome</keyword>
<evidence type="ECO:0000256" key="11">
    <source>
        <dbReference type="RuleBase" id="RU003707"/>
    </source>
</evidence>
<organism evidence="12 13">
    <name type="scientific">Mycolicibacterium brisbanense</name>
    <dbReference type="NCBI Taxonomy" id="146020"/>
    <lineage>
        <taxon>Bacteria</taxon>
        <taxon>Bacillati</taxon>
        <taxon>Actinomycetota</taxon>
        <taxon>Actinomycetes</taxon>
        <taxon>Mycobacteriales</taxon>
        <taxon>Mycobacteriaceae</taxon>
        <taxon>Mycolicibacterium</taxon>
    </lineage>
</organism>
<proteinExistence type="inferred from homology"/>
<dbReference type="OrthoDB" id="9775794at2"/>
<protein>
    <recommendedName>
        <fullName evidence="9">Probable enoyl-CoA hydratase EchA17</fullName>
        <ecNumber evidence="3">4.2.1.17</ecNumber>
    </recommendedName>
    <alternativeName>
        <fullName evidence="10">Probable enoyl-CoA hydratase echA17</fullName>
    </alternativeName>
</protein>
<sequence>MAAGTTTDAQHQGSVEVRREGNVAVVTLRRESKRNALSTHMEAELLRALRTDAVTSSRAVVITGGDTVFSAGADITELRDMTPAAIADYYRESGSVYEVFAGLRQPTVAAITGYCLGGGLELSLAADIRIADPAAVFGFPEVGIGILPSSGGVTRATRILGPGRTRDLILRGRRIDAAVAERWGLITEITSAGEHVATALAIAGELAEYHPMTMAVNKQVLDASINASQSASLVLEQLAYALLNNTAGHGAEQSTGEVR</sequence>
<name>A0A100W015_9MYCO</name>
<comment type="catalytic activity">
    <reaction evidence="7">
        <text>a (3S)-3-hydroxyacyl-CoA = a (2E)-enoyl-CoA + H2O</text>
        <dbReference type="Rhea" id="RHEA:16105"/>
        <dbReference type="ChEBI" id="CHEBI:15377"/>
        <dbReference type="ChEBI" id="CHEBI:57318"/>
        <dbReference type="ChEBI" id="CHEBI:58856"/>
        <dbReference type="EC" id="4.2.1.17"/>
    </reaction>
</comment>
<dbReference type="CDD" id="cd06558">
    <property type="entry name" value="crotonase-like"/>
    <property type="match status" value="1"/>
</dbReference>
<evidence type="ECO:0000256" key="3">
    <source>
        <dbReference type="ARBA" id="ARBA00012076"/>
    </source>
</evidence>
<evidence type="ECO:0000256" key="6">
    <source>
        <dbReference type="ARBA" id="ARBA00023239"/>
    </source>
</evidence>
<gene>
    <name evidence="12" type="ORF">RMCB_3242</name>
</gene>
<dbReference type="FunFam" id="3.90.226.10:FF:000009">
    <property type="entry name" value="Carnitinyl-CoA dehydratase"/>
    <property type="match status" value="1"/>
</dbReference>
<dbReference type="STRING" id="146020.RMCB_3242"/>
<evidence type="ECO:0000256" key="4">
    <source>
        <dbReference type="ARBA" id="ARBA00022832"/>
    </source>
</evidence>
<dbReference type="AlphaFoldDB" id="A0A100W015"/>
<dbReference type="Proteomes" id="UP000069620">
    <property type="component" value="Unassembled WGS sequence"/>
</dbReference>
<dbReference type="GO" id="GO:0004300">
    <property type="term" value="F:enoyl-CoA hydratase activity"/>
    <property type="evidence" value="ECO:0007669"/>
    <property type="project" value="UniProtKB-EC"/>
</dbReference>
<dbReference type="PANTHER" id="PTHR11941">
    <property type="entry name" value="ENOYL-COA HYDRATASE-RELATED"/>
    <property type="match status" value="1"/>
</dbReference>
<comment type="similarity">
    <text evidence="2 11">Belongs to the enoyl-CoA hydratase/isomerase family.</text>
</comment>
<evidence type="ECO:0000313" key="13">
    <source>
        <dbReference type="Proteomes" id="UP000069620"/>
    </source>
</evidence>
<dbReference type="InterPro" id="IPR029045">
    <property type="entry name" value="ClpP/crotonase-like_dom_sf"/>
</dbReference>
<dbReference type="RefSeq" id="WP_062829593.1">
    <property type="nucleotide sequence ID" value="NZ_BCSX01000027.1"/>
</dbReference>
<evidence type="ECO:0000256" key="1">
    <source>
        <dbReference type="ARBA" id="ARBA00002994"/>
    </source>
</evidence>
<evidence type="ECO:0000256" key="8">
    <source>
        <dbReference type="ARBA" id="ARBA00023717"/>
    </source>
</evidence>
<dbReference type="SUPFAM" id="SSF52096">
    <property type="entry name" value="ClpP/crotonase"/>
    <property type="match status" value="1"/>
</dbReference>
<evidence type="ECO:0000313" key="12">
    <source>
        <dbReference type="EMBL" id="GAS89146.1"/>
    </source>
</evidence>
<dbReference type="InterPro" id="IPR018376">
    <property type="entry name" value="Enoyl-CoA_hyd/isom_CS"/>
</dbReference>
<dbReference type="EMBL" id="BCSX01000027">
    <property type="protein sequence ID" value="GAS89146.1"/>
    <property type="molecule type" value="Genomic_DNA"/>
</dbReference>
<reference evidence="13" key="2">
    <citation type="submission" date="2016-02" db="EMBL/GenBank/DDBJ databases">
        <title>Draft genome sequence of five rapidly growing Mycobacterium species.</title>
        <authorList>
            <person name="Katahira K."/>
            <person name="Gotou Y."/>
            <person name="Iida K."/>
            <person name="Ogura Y."/>
            <person name="Hayashi T."/>
        </authorList>
    </citation>
    <scope>NUCLEOTIDE SEQUENCE [LARGE SCALE GENOMIC DNA]</scope>
    <source>
        <strain evidence="13">JCM15654</strain>
    </source>
</reference>
<comment type="caution">
    <text evidence="12">The sequence shown here is derived from an EMBL/GenBank/DDBJ whole genome shotgun (WGS) entry which is preliminary data.</text>
</comment>
<evidence type="ECO:0000256" key="5">
    <source>
        <dbReference type="ARBA" id="ARBA00023098"/>
    </source>
</evidence>
<dbReference type="Pfam" id="PF00378">
    <property type="entry name" value="ECH_1"/>
    <property type="match status" value="1"/>
</dbReference>